<sequence>MLKKVLKMSGYRIKELRQSRAWSQEQLAELSSLSVRTIQRLENGGKASLETLAAIASAFNIKVTDLYSPETDEITQEQAKSIDKKRDEIQQQVALEAKFYRHLVRFIITSIILLLINWVINYTISWSGIVILILGILLINRWLKTFFLHKYINRWKNKRTNKLKNK</sequence>
<dbReference type="AlphaFoldDB" id="A0A4R4IVH2"/>
<dbReference type="GO" id="GO:0003677">
    <property type="term" value="F:DNA binding"/>
    <property type="evidence" value="ECO:0007669"/>
    <property type="project" value="UniProtKB-KW"/>
</dbReference>
<dbReference type="SUPFAM" id="SSF47413">
    <property type="entry name" value="lambda repressor-like DNA-binding domains"/>
    <property type="match status" value="1"/>
</dbReference>
<dbReference type="Pfam" id="PF13239">
    <property type="entry name" value="2TM"/>
    <property type="match status" value="1"/>
</dbReference>
<evidence type="ECO:0000313" key="4">
    <source>
        <dbReference type="EMBL" id="TDB44249.1"/>
    </source>
</evidence>
<dbReference type="PANTHER" id="PTHR46558:SF4">
    <property type="entry name" value="DNA-BIDING PHAGE PROTEIN"/>
    <property type="match status" value="1"/>
</dbReference>
<dbReference type="InterPro" id="IPR010982">
    <property type="entry name" value="Lambda_DNA-bd_dom_sf"/>
</dbReference>
<dbReference type="InterPro" id="IPR001387">
    <property type="entry name" value="Cro/C1-type_HTH"/>
</dbReference>
<dbReference type="Gene3D" id="1.10.260.40">
    <property type="entry name" value="lambda repressor-like DNA-binding domains"/>
    <property type="match status" value="1"/>
</dbReference>
<dbReference type="InterPro" id="IPR025698">
    <property type="entry name" value="2TM_dom"/>
</dbReference>
<dbReference type="PANTHER" id="PTHR46558">
    <property type="entry name" value="TRACRIPTIONAL REGULATORY PROTEIN-RELATED-RELATED"/>
    <property type="match status" value="1"/>
</dbReference>
<name>A0A4R4IVH2_9GAMM</name>
<dbReference type="EMBL" id="PUJY01000075">
    <property type="protein sequence ID" value="TDB44249.1"/>
    <property type="molecule type" value="Genomic_DNA"/>
</dbReference>
<evidence type="ECO:0000313" key="5">
    <source>
        <dbReference type="Proteomes" id="UP000295598"/>
    </source>
</evidence>
<dbReference type="RefSeq" id="WP_132356264.1">
    <property type="nucleotide sequence ID" value="NZ_CAWOJO010000075.1"/>
</dbReference>
<organism evidence="4 5">
    <name type="scientific">Photorhabdus khanii subsp. guanajuatensis</name>
    <dbReference type="NCBI Taxonomy" id="2100166"/>
    <lineage>
        <taxon>Bacteria</taxon>
        <taxon>Pseudomonadati</taxon>
        <taxon>Pseudomonadota</taxon>
        <taxon>Gammaproteobacteria</taxon>
        <taxon>Enterobacterales</taxon>
        <taxon>Morganellaceae</taxon>
        <taxon>Photorhabdus</taxon>
    </lineage>
</organism>
<keyword evidence="2" id="KW-0472">Membrane</keyword>
<dbReference type="Pfam" id="PF01381">
    <property type="entry name" value="HTH_3"/>
    <property type="match status" value="1"/>
</dbReference>
<evidence type="ECO:0000259" key="3">
    <source>
        <dbReference type="PROSITE" id="PS50943"/>
    </source>
</evidence>
<feature type="domain" description="HTH cro/C1-type" evidence="3">
    <location>
        <begin position="13"/>
        <end position="66"/>
    </location>
</feature>
<gene>
    <name evidence="4" type="ORF">C5467_22685</name>
</gene>
<keyword evidence="2" id="KW-1133">Transmembrane helix</keyword>
<reference evidence="4 5" key="1">
    <citation type="journal article" date="2019" name="Int. J. Syst. Evol. Microbiol.">
        <title>Photorhabdus khanii subsp. guanajuatensis subsp. nov., isolated from Heterorhabditis atacamensis, and Photorhabdus luminescens subsp. mexicana subsp. nov., isolated from Heterorhabditis mexicana entomopathogenic nematodes.</title>
        <authorList>
            <person name="Machado R.A.R."/>
            <person name="Bruno P."/>
            <person name="Arce C.C.M."/>
            <person name="Liechti N."/>
            <person name="Kohler A."/>
            <person name="Bernal J."/>
            <person name="Bruggmann R."/>
            <person name="Turlings T.C.J."/>
        </authorList>
    </citation>
    <scope>NUCLEOTIDE SEQUENCE [LARGE SCALE GENOMIC DNA]</scope>
    <source>
        <strain evidence="4 5">MEX20-17</strain>
    </source>
</reference>
<feature type="transmembrane region" description="Helical" evidence="2">
    <location>
        <begin position="103"/>
        <end position="120"/>
    </location>
</feature>
<comment type="caution">
    <text evidence="4">The sequence shown here is derived from an EMBL/GenBank/DDBJ whole genome shotgun (WGS) entry which is preliminary data.</text>
</comment>
<keyword evidence="1 4" id="KW-0238">DNA-binding</keyword>
<dbReference type="Proteomes" id="UP000295598">
    <property type="component" value="Unassembled WGS sequence"/>
</dbReference>
<dbReference type="SMART" id="SM00530">
    <property type="entry name" value="HTH_XRE"/>
    <property type="match status" value="1"/>
</dbReference>
<evidence type="ECO:0000256" key="2">
    <source>
        <dbReference type="SAM" id="Phobius"/>
    </source>
</evidence>
<accession>A0A4R4IVH2</accession>
<keyword evidence="2" id="KW-0812">Transmembrane</keyword>
<dbReference type="PROSITE" id="PS50943">
    <property type="entry name" value="HTH_CROC1"/>
    <property type="match status" value="1"/>
</dbReference>
<proteinExistence type="predicted"/>
<feature type="transmembrane region" description="Helical" evidence="2">
    <location>
        <begin position="126"/>
        <end position="143"/>
    </location>
</feature>
<protein>
    <submittedName>
        <fullName evidence="4">DNA-binding protein</fullName>
    </submittedName>
</protein>
<dbReference type="CDD" id="cd00093">
    <property type="entry name" value="HTH_XRE"/>
    <property type="match status" value="1"/>
</dbReference>
<evidence type="ECO:0000256" key="1">
    <source>
        <dbReference type="ARBA" id="ARBA00023125"/>
    </source>
</evidence>